<protein>
    <recommendedName>
        <fullName evidence="4">Response regulatory domain-containing protein</fullName>
    </recommendedName>
</protein>
<dbReference type="EMBL" id="GL433856">
    <property type="protein sequence ID" value="EFN52496.1"/>
    <property type="molecule type" value="Genomic_DNA"/>
</dbReference>
<dbReference type="PANTHER" id="PTHR45339:SF6">
    <property type="entry name" value="SENSORY HISTIDINE PROTEIN KINASE"/>
    <property type="match status" value="1"/>
</dbReference>
<dbReference type="InterPro" id="IPR001789">
    <property type="entry name" value="Sig_transdc_resp-reg_receiver"/>
</dbReference>
<evidence type="ECO:0000256" key="3">
    <source>
        <dbReference type="SAM" id="MobiDB-lite"/>
    </source>
</evidence>
<evidence type="ECO:0000313" key="5">
    <source>
        <dbReference type="EMBL" id="EFN52496.1"/>
    </source>
</evidence>
<dbReference type="Proteomes" id="UP000008141">
    <property type="component" value="Unassembled WGS sequence"/>
</dbReference>
<evidence type="ECO:0000259" key="4">
    <source>
        <dbReference type="PROSITE" id="PS50110"/>
    </source>
</evidence>
<dbReference type="PANTHER" id="PTHR45339">
    <property type="entry name" value="HYBRID SIGNAL TRANSDUCTION HISTIDINE KINASE J"/>
    <property type="match status" value="1"/>
</dbReference>
<dbReference type="InterPro" id="IPR011006">
    <property type="entry name" value="CheY-like_superfamily"/>
</dbReference>
<proteinExistence type="predicted"/>
<dbReference type="STRING" id="554065.E1ZP86"/>
<dbReference type="OrthoDB" id="21225at2759"/>
<dbReference type="SUPFAM" id="SSF52172">
    <property type="entry name" value="CheY-like"/>
    <property type="match status" value="1"/>
</dbReference>
<dbReference type="PROSITE" id="PS50110">
    <property type="entry name" value="RESPONSE_REGULATORY"/>
    <property type="match status" value="1"/>
</dbReference>
<gene>
    <name evidence="5" type="ORF">CHLNCDRAFT_138871</name>
</gene>
<evidence type="ECO:0000256" key="1">
    <source>
        <dbReference type="ARBA" id="ARBA00022553"/>
    </source>
</evidence>
<dbReference type="eggNOG" id="KOG0519">
    <property type="taxonomic scope" value="Eukaryota"/>
</dbReference>
<organism evidence="6">
    <name type="scientific">Chlorella variabilis</name>
    <name type="common">Green alga</name>
    <dbReference type="NCBI Taxonomy" id="554065"/>
    <lineage>
        <taxon>Eukaryota</taxon>
        <taxon>Viridiplantae</taxon>
        <taxon>Chlorophyta</taxon>
        <taxon>core chlorophytes</taxon>
        <taxon>Trebouxiophyceae</taxon>
        <taxon>Chlorellales</taxon>
        <taxon>Chlorellaceae</taxon>
        <taxon>Chlorella clade</taxon>
        <taxon>Chlorella</taxon>
    </lineage>
</organism>
<feature type="domain" description="Response regulatory" evidence="4">
    <location>
        <begin position="3"/>
        <end position="128"/>
    </location>
</feature>
<keyword evidence="1 2" id="KW-0597">Phosphoprotein</keyword>
<dbReference type="RefSeq" id="XP_005844598.1">
    <property type="nucleotide sequence ID" value="XM_005844536.1"/>
</dbReference>
<evidence type="ECO:0000313" key="6">
    <source>
        <dbReference type="Proteomes" id="UP000008141"/>
    </source>
</evidence>
<feature type="region of interest" description="Disordered" evidence="3">
    <location>
        <begin position="157"/>
        <end position="190"/>
    </location>
</feature>
<name>E1ZP86_CHLVA</name>
<feature type="modified residue" description="4-aspartylphosphate" evidence="2">
    <location>
        <position position="55"/>
    </location>
</feature>
<dbReference type="FunCoup" id="E1ZP86">
    <property type="interactions" value="56"/>
</dbReference>
<dbReference type="KEGG" id="cvr:CHLNCDRAFT_138871"/>
<reference evidence="5 6" key="1">
    <citation type="journal article" date="2010" name="Plant Cell">
        <title>The Chlorella variabilis NC64A genome reveals adaptation to photosymbiosis, coevolution with viruses, and cryptic sex.</title>
        <authorList>
            <person name="Blanc G."/>
            <person name="Duncan G."/>
            <person name="Agarkova I."/>
            <person name="Borodovsky M."/>
            <person name="Gurnon J."/>
            <person name="Kuo A."/>
            <person name="Lindquist E."/>
            <person name="Lucas S."/>
            <person name="Pangilinan J."/>
            <person name="Polle J."/>
            <person name="Salamov A."/>
            <person name="Terry A."/>
            <person name="Yamada T."/>
            <person name="Dunigan D.D."/>
            <person name="Grigoriev I.V."/>
            <person name="Claverie J.M."/>
            <person name="Van Etten J.L."/>
        </authorList>
    </citation>
    <scope>NUCLEOTIDE SEQUENCE [LARGE SCALE GENOMIC DNA]</scope>
    <source>
        <strain evidence="5 6">NC64A</strain>
    </source>
</reference>
<keyword evidence="6" id="KW-1185">Reference proteome</keyword>
<dbReference type="GeneID" id="17351862"/>
<dbReference type="InParanoid" id="E1ZP86"/>
<dbReference type="SMART" id="SM00448">
    <property type="entry name" value="REC"/>
    <property type="match status" value="1"/>
</dbReference>
<dbReference type="Gene3D" id="3.40.50.2300">
    <property type="match status" value="1"/>
</dbReference>
<dbReference type="AlphaFoldDB" id="E1ZP86"/>
<feature type="compositionally biased region" description="Low complexity" evidence="3">
    <location>
        <begin position="174"/>
        <end position="190"/>
    </location>
</feature>
<accession>E1ZP86</accession>
<evidence type="ECO:0000256" key="2">
    <source>
        <dbReference type="PROSITE-ProRule" id="PRU00169"/>
    </source>
</evidence>
<dbReference type="CDD" id="cd17546">
    <property type="entry name" value="REC_hyHK_CKI1_RcsC-like"/>
    <property type="match status" value="1"/>
</dbReference>
<dbReference type="Pfam" id="PF00072">
    <property type="entry name" value="Response_reg"/>
    <property type="match status" value="1"/>
</dbReference>
<dbReference type="GO" id="GO:0000160">
    <property type="term" value="P:phosphorelay signal transduction system"/>
    <property type="evidence" value="ECO:0007669"/>
    <property type="project" value="InterPro"/>
</dbReference>
<sequence length="190" mass="20648">MSTVLVVDDQPINRVVITRLLRSLHLDVIEACDGQQGLQQYLQHGRSTIVCVLLDLMMPVLDGFNAAVSMRSAESQHGWLPVPIVAFTSEDVRHGSPTWHQCMRSGFNDIVPKPMDKQHATQLLFRWLPGLRERQADSSSSGGSDNNTVLRSCSEAGCSKHSQGIGSEDECAPRRSVGRGSSSSSSVCSG</sequence>